<dbReference type="Gene3D" id="3.40.50.2020">
    <property type="match status" value="1"/>
</dbReference>
<evidence type="ECO:0000256" key="6">
    <source>
        <dbReference type="ARBA" id="ARBA00021923"/>
    </source>
</evidence>
<evidence type="ECO:0000256" key="13">
    <source>
        <dbReference type="ARBA" id="ARBA00049157"/>
    </source>
</evidence>
<dbReference type="InterPro" id="IPR001754">
    <property type="entry name" value="OMPdeCOase_dom"/>
</dbReference>
<keyword evidence="11" id="KW-0456">Lyase</keyword>
<dbReference type="InterPro" id="IPR000836">
    <property type="entry name" value="PRTase_dom"/>
</dbReference>
<dbReference type="NCBIfam" id="TIGR00336">
    <property type="entry name" value="pyrE"/>
    <property type="match status" value="1"/>
</dbReference>
<dbReference type="Gene3D" id="3.20.20.70">
    <property type="entry name" value="Aldolase class I"/>
    <property type="match status" value="1"/>
</dbReference>
<dbReference type="PANTHER" id="PTHR43375:SF1">
    <property type="entry name" value="OROTIDINE 5'-PHOSPHATE DECARBOXYLASE"/>
    <property type="match status" value="1"/>
</dbReference>
<evidence type="ECO:0000313" key="15">
    <source>
        <dbReference type="EMBL" id="QFG75136.1"/>
    </source>
</evidence>
<dbReference type="EMBL" id="MN448299">
    <property type="protein sequence ID" value="QFG75136.1"/>
    <property type="molecule type" value="Genomic_DNA"/>
</dbReference>
<accession>A0A5J6VLH7</accession>
<dbReference type="InterPro" id="IPR013785">
    <property type="entry name" value="Aldolase_TIM"/>
</dbReference>
<evidence type="ECO:0000256" key="7">
    <source>
        <dbReference type="ARBA" id="ARBA00022676"/>
    </source>
</evidence>
<dbReference type="InterPro" id="IPR023031">
    <property type="entry name" value="OPRT"/>
</dbReference>
<dbReference type="HAMAP" id="MF_01208">
    <property type="entry name" value="PyrE"/>
    <property type="match status" value="1"/>
</dbReference>
<comment type="pathway">
    <text evidence="1">Pyrimidine metabolism; UMP biosynthesis via de novo pathway; UMP from orotate: step 2/2.</text>
</comment>
<dbReference type="GO" id="GO:0044205">
    <property type="term" value="P:'de novo' UMP biosynthetic process"/>
    <property type="evidence" value="ECO:0007669"/>
    <property type="project" value="UniProtKB-UniPathway"/>
</dbReference>
<dbReference type="SUPFAM" id="SSF53271">
    <property type="entry name" value="PRTase-like"/>
    <property type="match status" value="1"/>
</dbReference>
<comment type="similarity">
    <text evidence="3">Belongs to the OMP decarboxylase family. Type 2 subfamily.</text>
</comment>
<dbReference type="GO" id="GO:0006207">
    <property type="term" value="P:'de novo' pyrimidine nucleobase biosynthetic process"/>
    <property type="evidence" value="ECO:0007669"/>
    <property type="project" value="InterPro"/>
</dbReference>
<dbReference type="InterPro" id="IPR004467">
    <property type="entry name" value="Or_phspho_trans_dom"/>
</dbReference>
<evidence type="ECO:0000256" key="10">
    <source>
        <dbReference type="ARBA" id="ARBA00022975"/>
    </source>
</evidence>
<proteinExistence type="inferred from homology"/>
<dbReference type="CDD" id="cd04725">
    <property type="entry name" value="OMP_decarboxylase_like"/>
    <property type="match status" value="1"/>
</dbReference>
<evidence type="ECO:0000256" key="11">
    <source>
        <dbReference type="ARBA" id="ARBA00023239"/>
    </source>
</evidence>
<keyword evidence="10" id="KW-0665">Pyrimidine biosynthesis</keyword>
<feature type="domain" description="Orotidine 5'-phosphate decarboxylase" evidence="14">
    <location>
        <begin position="18"/>
        <end position="260"/>
    </location>
</feature>
<dbReference type="CDD" id="cd06223">
    <property type="entry name" value="PRTases_typeI"/>
    <property type="match status" value="1"/>
</dbReference>
<dbReference type="InterPro" id="IPR011060">
    <property type="entry name" value="RibuloseP-bd_barrel"/>
</dbReference>
<evidence type="ECO:0000256" key="1">
    <source>
        <dbReference type="ARBA" id="ARBA00004861"/>
    </source>
</evidence>
<sequence length="469" mass="52348">MVSFFHQLEIRVDKIHSLLCIGLDPHIDDLPSHSKTAHGAYLFCKNLVDKTTDIAAAYKPNIAFFEQFGAEGYDILQQIIEYIPDEIPVILDAKRGDITTTCNGYATSAFDYFKANCITLNPYLGVDSITPFLSHTTGCFILCKTSNPSSNEIQSLETKNNLKVFEHIALLINKWKYINSEHNETQIGLVVAANDTNALCRVRELISDTTWILAPGLGAQGGNIEQAVIHGCNSKGSCILFPVSRTISRAENPREKAIELRDTINKVRAHIHDQPNIKYDKTKRFVDFILEKNVIKYGSFTLKSGINSSYFFDFGMINKGSDLIQLGNFYANCIIENHIEFDILFGPAYKGIPLATLTSISLFNIGNNINKGIAYNRKETKTHGEKKRLVGEEVKGKKILIIDDVITAGTAIKETIDVVTENKGIVVGVVVAIDRQEKKDDSYMSDIITQEYQIPIISICKLNDISNHM</sequence>
<evidence type="ECO:0000256" key="5">
    <source>
        <dbReference type="ARBA" id="ARBA00012321"/>
    </source>
</evidence>
<keyword evidence="7" id="KW-0328">Glycosyltransferase</keyword>
<comment type="pathway">
    <text evidence="2">Pyrimidine metabolism; UMP biosynthesis via de novo pathway; UMP from orotate: step 1/2.</text>
</comment>
<dbReference type="EC" id="2.4.2.10" evidence="4"/>
<evidence type="ECO:0000256" key="8">
    <source>
        <dbReference type="ARBA" id="ARBA00022679"/>
    </source>
</evidence>
<keyword evidence="9" id="KW-0210">Decarboxylase</keyword>
<protein>
    <recommendedName>
        <fullName evidence="6">Orotidine 5'-phosphate decarboxylase</fullName>
        <ecNumber evidence="4">2.4.2.10</ecNumber>
        <ecNumber evidence="5">4.1.1.23</ecNumber>
    </recommendedName>
    <alternativeName>
        <fullName evidence="12">OMP decarboxylase</fullName>
    </alternativeName>
</protein>
<dbReference type="Pfam" id="PF00156">
    <property type="entry name" value="Pribosyltran"/>
    <property type="match status" value="1"/>
</dbReference>
<comment type="catalytic activity">
    <reaction evidence="13">
        <text>orotidine 5'-phosphate + H(+) = UMP + CO2</text>
        <dbReference type="Rhea" id="RHEA:11596"/>
        <dbReference type="ChEBI" id="CHEBI:15378"/>
        <dbReference type="ChEBI" id="CHEBI:16526"/>
        <dbReference type="ChEBI" id="CHEBI:57538"/>
        <dbReference type="ChEBI" id="CHEBI:57865"/>
        <dbReference type="EC" id="4.1.1.23"/>
    </reaction>
</comment>
<dbReference type="EC" id="4.1.1.23" evidence="5"/>
<organism evidence="15">
    <name type="scientific">Megaviridae environmental sample</name>
    <dbReference type="NCBI Taxonomy" id="1737588"/>
    <lineage>
        <taxon>Viruses</taxon>
        <taxon>Varidnaviria</taxon>
        <taxon>Bamfordvirae</taxon>
        <taxon>Nucleocytoviricota</taxon>
        <taxon>Megaviricetes</taxon>
        <taxon>Imitervirales</taxon>
        <taxon>Mimiviridae</taxon>
        <taxon>environmental samples</taxon>
    </lineage>
</organism>
<evidence type="ECO:0000256" key="2">
    <source>
        <dbReference type="ARBA" id="ARBA00004889"/>
    </source>
</evidence>
<dbReference type="SMART" id="SM00934">
    <property type="entry name" value="OMPdecase"/>
    <property type="match status" value="1"/>
</dbReference>
<evidence type="ECO:0000256" key="9">
    <source>
        <dbReference type="ARBA" id="ARBA00022793"/>
    </source>
</evidence>
<dbReference type="Pfam" id="PF00215">
    <property type="entry name" value="OMPdecase"/>
    <property type="match status" value="1"/>
</dbReference>
<dbReference type="PANTHER" id="PTHR43375">
    <property type="entry name" value="OROTIDINE 5'-PHOSPHATE DECARBOXYLASE"/>
    <property type="match status" value="1"/>
</dbReference>
<evidence type="ECO:0000256" key="12">
    <source>
        <dbReference type="ARBA" id="ARBA00033428"/>
    </source>
</evidence>
<name>A0A5J6VLH7_9VIRU</name>
<keyword evidence="8" id="KW-0808">Transferase</keyword>
<evidence type="ECO:0000259" key="14">
    <source>
        <dbReference type="SMART" id="SM00934"/>
    </source>
</evidence>
<dbReference type="GO" id="GO:0004588">
    <property type="term" value="F:orotate phosphoribosyltransferase activity"/>
    <property type="evidence" value="ECO:0007669"/>
    <property type="project" value="UniProtKB-EC"/>
</dbReference>
<reference evidence="15" key="1">
    <citation type="journal article" date="2019" name="Philos. Trans. R. Soc. Lond., B, Biol. Sci.">
        <title>Targeted metagenomic recovery of four divergent viruses reveals shared and distinctive characteristics of giant viruses of marine eukaryotes.</title>
        <authorList>
            <person name="Needham D.M."/>
            <person name="Poirier C."/>
            <person name="Hehenberger E."/>
            <person name="Jimenez V."/>
            <person name="Swalwell J.E."/>
            <person name="Santoro A.E."/>
            <person name="Worden A.Z."/>
        </authorList>
    </citation>
    <scope>NUCLEOTIDE SEQUENCE</scope>
    <source>
        <strain evidence="15">OPacV-421</strain>
    </source>
</reference>
<dbReference type="InterPro" id="IPR011995">
    <property type="entry name" value="OMPdecase_type-2"/>
</dbReference>
<evidence type="ECO:0000256" key="4">
    <source>
        <dbReference type="ARBA" id="ARBA00011971"/>
    </source>
</evidence>
<dbReference type="UniPathway" id="UPA00070">
    <property type="reaction ID" value="UER00119"/>
</dbReference>
<evidence type="ECO:0000256" key="3">
    <source>
        <dbReference type="ARBA" id="ARBA00008847"/>
    </source>
</evidence>
<dbReference type="GO" id="GO:0004590">
    <property type="term" value="F:orotidine-5'-phosphate decarboxylase activity"/>
    <property type="evidence" value="ECO:0007669"/>
    <property type="project" value="UniProtKB-EC"/>
</dbReference>
<dbReference type="InterPro" id="IPR029057">
    <property type="entry name" value="PRTase-like"/>
</dbReference>
<dbReference type="NCBIfam" id="TIGR02127">
    <property type="entry name" value="pyrF_sub2"/>
    <property type="match status" value="1"/>
</dbReference>
<dbReference type="SUPFAM" id="SSF51366">
    <property type="entry name" value="Ribulose-phoshate binding barrel"/>
    <property type="match status" value="1"/>
</dbReference>